<reference evidence="3" key="1">
    <citation type="submission" date="2025-08" db="UniProtKB">
        <authorList>
            <consortium name="RefSeq"/>
        </authorList>
    </citation>
    <scope>IDENTIFICATION</scope>
</reference>
<feature type="region of interest" description="Disordered" evidence="1">
    <location>
        <begin position="192"/>
        <end position="248"/>
    </location>
</feature>
<dbReference type="Proteomes" id="UP000694888">
    <property type="component" value="Unplaced"/>
</dbReference>
<accession>A0ABM0ZWM5</accession>
<keyword evidence="2" id="KW-1185">Reference proteome</keyword>
<evidence type="ECO:0000313" key="3">
    <source>
        <dbReference type="RefSeq" id="XP_012936031.1"/>
    </source>
</evidence>
<name>A0ABM0ZWM5_APLCA</name>
<feature type="compositionally biased region" description="Basic residues" evidence="1">
    <location>
        <begin position="229"/>
        <end position="248"/>
    </location>
</feature>
<feature type="compositionally biased region" description="Low complexity" evidence="1">
    <location>
        <begin position="52"/>
        <end position="77"/>
    </location>
</feature>
<proteinExistence type="predicted"/>
<evidence type="ECO:0000256" key="1">
    <source>
        <dbReference type="SAM" id="MobiDB-lite"/>
    </source>
</evidence>
<feature type="region of interest" description="Disordered" evidence="1">
    <location>
        <begin position="51"/>
        <end position="78"/>
    </location>
</feature>
<protein>
    <submittedName>
        <fullName evidence="3">Uncharacterized protein LOC106011339</fullName>
    </submittedName>
</protein>
<dbReference type="RefSeq" id="XP_012936031.1">
    <property type="nucleotide sequence ID" value="XM_013080577.1"/>
</dbReference>
<organism evidence="2 3">
    <name type="scientific">Aplysia californica</name>
    <name type="common">California sea hare</name>
    <dbReference type="NCBI Taxonomy" id="6500"/>
    <lineage>
        <taxon>Eukaryota</taxon>
        <taxon>Metazoa</taxon>
        <taxon>Spiralia</taxon>
        <taxon>Lophotrochozoa</taxon>
        <taxon>Mollusca</taxon>
        <taxon>Gastropoda</taxon>
        <taxon>Heterobranchia</taxon>
        <taxon>Euthyneura</taxon>
        <taxon>Tectipleura</taxon>
        <taxon>Aplysiida</taxon>
        <taxon>Aplysioidea</taxon>
        <taxon>Aplysiidae</taxon>
        <taxon>Aplysia</taxon>
    </lineage>
</organism>
<feature type="compositionally biased region" description="Basic and acidic residues" evidence="1">
    <location>
        <begin position="195"/>
        <end position="228"/>
    </location>
</feature>
<gene>
    <name evidence="3" type="primary">LOC106011339</name>
</gene>
<dbReference type="GeneID" id="106011339"/>
<evidence type="ECO:0000313" key="2">
    <source>
        <dbReference type="Proteomes" id="UP000694888"/>
    </source>
</evidence>
<sequence>MYKCNATYGTDEKIERLKIHTSSVTNLLIHLLLCPPLTEVKGLINDTGSPAPTLHLSPTSSASAPSTSSASELSTTSQTRRHRLKEIFSIIFKLGEEKVDLYLKKYDTGYDLKIDPDYNVWSNLTDTIEQLAPPLPQPSARALEHQIPSKQMTIDKVLTLLPCLKNKTIKRPQPPVPLSISRNDQKAMILTKKRKAEEEQQKEERKKQREQRKMERLGQAEDKKERQKEKRQRRRKRRILRRGEFRRK</sequence>